<comment type="caution">
    <text evidence="1">The sequence shown here is derived from an EMBL/GenBank/DDBJ whole genome shotgun (WGS) entry which is preliminary data.</text>
</comment>
<name>A0AAV7S8X9_PLEWA</name>
<gene>
    <name evidence="1" type="ORF">NDU88_000230</name>
</gene>
<accession>A0AAV7S8X9</accession>
<evidence type="ECO:0000313" key="1">
    <source>
        <dbReference type="EMBL" id="KAJ1159725.1"/>
    </source>
</evidence>
<organism evidence="1 2">
    <name type="scientific">Pleurodeles waltl</name>
    <name type="common">Iberian ribbed newt</name>
    <dbReference type="NCBI Taxonomy" id="8319"/>
    <lineage>
        <taxon>Eukaryota</taxon>
        <taxon>Metazoa</taxon>
        <taxon>Chordata</taxon>
        <taxon>Craniata</taxon>
        <taxon>Vertebrata</taxon>
        <taxon>Euteleostomi</taxon>
        <taxon>Amphibia</taxon>
        <taxon>Batrachia</taxon>
        <taxon>Caudata</taxon>
        <taxon>Salamandroidea</taxon>
        <taxon>Salamandridae</taxon>
        <taxon>Pleurodelinae</taxon>
        <taxon>Pleurodeles</taxon>
    </lineage>
</organism>
<protein>
    <recommendedName>
        <fullName evidence="3">Secreted protein</fullName>
    </recommendedName>
</protein>
<proteinExistence type="predicted"/>
<reference evidence="1" key="1">
    <citation type="journal article" date="2022" name="bioRxiv">
        <title>Sequencing and chromosome-scale assembly of the giantPleurodeles waltlgenome.</title>
        <authorList>
            <person name="Brown T."/>
            <person name="Elewa A."/>
            <person name="Iarovenko S."/>
            <person name="Subramanian E."/>
            <person name="Araus A.J."/>
            <person name="Petzold A."/>
            <person name="Susuki M."/>
            <person name="Suzuki K.-i.T."/>
            <person name="Hayashi T."/>
            <person name="Toyoda A."/>
            <person name="Oliveira C."/>
            <person name="Osipova E."/>
            <person name="Leigh N.D."/>
            <person name="Simon A."/>
            <person name="Yun M.H."/>
        </authorList>
    </citation>
    <scope>NUCLEOTIDE SEQUENCE</scope>
    <source>
        <strain evidence="1">20211129_DDA</strain>
        <tissue evidence="1">Liver</tissue>
    </source>
</reference>
<evidence type="ECO:0008006" key="3">
    <source>
        <dbReference type="Google" id="ProtNLM"/>
    </source>
</evidence>
<evidence type="ECO:0000313" key="2">
    <source>
        <dbReference type="Proteomes" id="UP001066276"/>
    </source>
</evidence>
<dbReference type="Proteomes" id="UP001066276">
    <property type="component" value="Chromosome 4_2"/>
</dbReference>
<keyword evidence="2" id="KW-1185">Reference proteome</keyword>
<sequence length="70" mass="7631">MILLIAPAPWGAAAVVCESPGVLWQRPQSLPLRTRREPRSPTAAQDGSKALREFEMVEIERSAGDGMAQE</sequence>
<dbReference type="EMBL" id="JANPWB010000008">
    <property type="protein sequence ID" value="KAJ1159725.1"/>
    <property type="molecule type" value="Genomic_DNA"/>
</dbReference>
<dbReference type="AlphaFoldDB" id="A0AAV7S8X9"/>